<evidence type="ECO:0000313" key="3">
    <source>
        <dbReference type="Proteomes" id="UP000245207"/>
    </source>
</evidence>
<dbReference type="PANTHER" id="PTHR35302">
    <property type="match status" value="1"/>
</dbReference>
<feature type="transmembrane region" description="Helical" evidence="1">
    <location>
        <begin position="161"/>
        <end position="183"/>
    </location>
</feature>
<keyword evidence="1" id="KW-1133">Transmembrane helix</keyword>
<dbReference type="PANTHER" id="PTHR35302:SF1">
    <property type="entry name" value="PROTEIN COFACTOR ASSEMBLY OF COMPLEX C SUBUNIT B CCB1, CHLOROPLASTIC"/>
    <property type="match status" value="1"/>
</dbReference>
<accession>A0A2U1KE81</accession>
<dbReference type="AlphaFoldDB" id="A0A2U1KE81"/>
<keyword evidence="1" id="KW-0472">Membrane</keyword>
<organism evidence="2 3">
    <name type="scientific">Artemisia annua</name>
    <name type="common">Sweet wormwood</name>
    <dbReference type="NCBI Taxonomy" id="35608"/>
    <lineage>
        <taxon>Eukaryota</taxon>
        <taxon>Viridiplantae</taxon>
        <taxon>Streptophyta</taxon>
        <taxon>Embryophyta</taxon>
        <taxon>Tracheophyta</taxon>
        <taxon>Spermatophyta</taxon>
        <taxon>Magnoliopsida</taxon>
        <taxon>eudicotyledons</taxon>
        <taxon>Gunneridae</taxon>
        <taxon>Pentapetalae</taxon>
        <taxon>asterids</taxon>
        <taxon>campanulids</taxon>
        <taxon>Asterales</taxon>
        <taxon>Asteraceae</taxon>
        <taxon>Asteroideae</taxon>
        <taxon>Anthemideae</taxon>
        <taxon>Artemisiinae</taxon>
        <taxon>Artemisia</taxon>
    </lineage>
</organism>
<keyword evidence="3" id="KW-1185">Reference proteome</keyword>
<evidence type="ECO:0000313" key="2">
    <source>
        <dbReference type="EMBL" id="PWA35021.1"/>
    </source>
</evidence>
<evidence type="ECO:0000256" key="1">
    <source>
        <dbReference type="SAM" id="Phobius"/>
    </source>
</evidence>
<dbReference type="OrthoDB" id="447756at2759"/>
<proteinExistence type="predicted"/>
<sequence length="261" mass="29022">MAVVAKLLLPSSLNSPSNLKLTKQTPSFHNHQQPWKLHNKNKRRHVPRITSSLQETALIALQNPVFDIADAAVGYSTASYYTSLGLFVISVPGLWSLIKRSVKSKVVKKTFVEELVEGNKKPPNQVAGEILSFFTRNNFSVVDKGETITFEGVMVPSRGQAALLTFCTCISLASVALVLTITVPDVGNNWFALTILSPLAGAYYWKRASRKEQIKVKMILAEDGTLSEIIVQGDDQQVDQMRRELKLNEKGMVYVKGLFER</sequence>
<feature type="transmembrane region" description="Helical" evidence="1">
    <location>
        <begin position="80"/>
        <end position="98"/>
    </location>
</feature>
<name>A0A2U1KE81_ARTAN</name>
<feature type="transmembrane region" description="Helical" evidence="1">
    <location>
        <begin position="189"/>
        <end position="205"/>
    </location>
</feature>
<gene>
    <name evidence="2" type="ORF">CTI12_AA613400</name>
</gene>
<protein>
    <submittedName>
        <fullName evidence="2">Cofactor assembly of complex C</fullName>
    </submittedName>
</protein>
<reference evidence="2 3" key="1">
    <citation type="journal article" date="2018" name="Mol. Plant">
        <title>The genome of Artemisia annua provides insight into the evolution of Asteraceae family and artemisinin biosynthesis.</title>
        <authorList>
            <person name="Shen Q."/>
            <person name="Zhang L."/>
            <person name="Liao Z."/>
            <person name="Wang S."/>
            <person name="Yan T."/>
            <person name="Shi P."/>
            <person name="Liu M."/>
            <person name="Fu X."/>
            <person name="Pan Q."/>
            <person name="Wang Y."/>
            <person name="Lv Z."/>
            <person name="Lu X."/>
            <person name="Zhang F."/>
            <person name="Jiang W."/>
            <person name="Ma Y."/>
            <person name="Chen M."/>
            <person name="Hao X."/>
            <person name="Li L."/>
            <person name="Tang Y."/>
            <person name="Lv G."/>
            <person name="Zhou Y."/>
            <person name="Sun X."/>
            <person name="Brodelius P.E."/>
            <person name="Rose J.K.C."/>
            <person name="Tang K."/>
        </authorList>
    </citation>
    <scope>NUCLEOTIDE SEQUENCE [LARGE SCALE GENOMIC DNA]</scope>
    <source>
        <strain evidence="3">cv. Huhao1</strain>
        <tissue evidence="2">Leaf</tissue>
    </source>
</reference>
<dbReference type="EMBL" id="PKPP01020864">
    <property type="protein sequence ID" value="PWA35021.1"/>
    <property type="molecule type" value="Genomic_DNA"/>
</dbReference>
<dbReference type="InterPro" id="IPR021919">
    <property type="entry name" value="CCB1"/>
</dbReference>
<dbReference type="Pfam" id="PF12046">
    <property type="entry name" value="CCB1"/>
    <property type="match status" value="1"/>
</dbReference>
<dbReference type="STRING" id="35608.A0A2U1KE81"/>
<dbReference type="Proteomes" id="UP000245207">
    <property type="component" value="Unassembled WGS sequence"/>
</dbReference>
<keyword evidence="1" id="KW-0812">Transmembrane</keyword>
<comment type="caution">
    <text evidence="2">The sequence shown here is derived from an EMBL/GenBank/DDBJ whole genome shotgun (WGS) entry which is preliminary data.</text>
</comment>